<dbReference type="GO" id="GO:0005886">
    <property type="term" value="C:plasma membrane"/>
    <property type="evidence" value="ECO:0007669"/>
    <property type="project" value="TreeGrafter"/>
</dbReference>
<dbReference type="AlphaFoldDB" id="A0A8S3PUM2"/>
<dbReference type="EMBL" id="CAJPWZ010000129">
    <property type="protein sequence ID" value="CAG2186372.1"/>
    <property type="molecule type" value="Genomic_DNA"/>
</dbReference>
<feature type="domain" description="TIR" evidence="13">
    <location>
        <begin position="548"/>
        <end position="690"/>
    </location>
</feature>
<evidence type="ECO:0000256" key="5">
    <source>
        <dbReference type="ARBA" id="ARBA00022729"/>
    </source>
</evidence>
<evidence type="ECO:0000256" key="11">
    <source>
        <dbReference type="SAM" id="Phobius"/>
    </source>
</evidence>
<gene>
    <name evidence="14" type="ORF">MEDL_1926</name>
</gene>
<dbReference type="InterPro" id="IPR035897">
    <property type="entry name" value="Toll_tir_struct_dom_sf"/>
</dbReference>
<dbReference type="InterPro" id="IPR001611">
    <property type="entry name" value="Leu-rich_rpt"/>
</dbReference>
<feature type="signal peptide" evidence="12">
    <location>
        <begin position="1"/>
        <end position="19"/>
    </location>
</feature>
<keyword evidence="8 11" id="KW-0472">Membrane</keyword>
<dbReference type="Proteomes" id="UP000683360">
    <property type="component" value="Unassembled WGS sequence"/>
</dbReference>
<dbReference type="Pfam" id="PF00560">
    <property type="entry name" value="LRR_1"/>
    <property type="match status" value="1"/>
</dbReference>
<dbReference type="Gene3D" id="3.40.50.10140">
    <property type="entry name" value="Toll/interleukin-1 receptor homology (TIR) domain"/>
    <property type="match status" value="1"/>
</dbReference>
<accession>A0A8S3PUM2</accession>
<dbReference type="PROSITE" id="PS50104">
    <property type="entry name" value="TIR"/>
    <property type="match status" value="1"/>
</dbReference>
<dbReference type="InterPro" id="IPR000157">
    <property type="entry name" value="TIR_dom"/>
</dbReference>
<keyword evidence="3" id="KW-0433">Leucine-rich repeat</keyword>
<dbReference type="Pfam" id="PF01582">
    <property type="entry name" value="TIR"/>
    <property type="match status" value="1"/>
</dbReference>
<feature type="transmembrane region" description="Helical" evidence="11">
    <location>
        <begin position="494"/>
        <end position="516"/>
    </location>
</feature>
<keyword evidence="15" id="KW-1185">Reference proteome</keyword>
<protein>
    <submittedName>
        <fullName evidence="14">TLR13</fullName>
    </submittedName>
</protein>
<dbReference type="SUPFAM" id="SSF52200">
    <property type="entry name" value="Toll/Interleukin receptor TIR domain"/>
    <property type="match status" value="1"/>
</dbReference>
<keyword evidence="5 12" id="KW-0732">Signal</keyword>
<dbReference type="SMART" id="SM00369">
    <property type="entry name" value="LRR_TYP"/>
    <property type="match status" value="7"/>
</dbReference>
<feature type="chain" id="PRO_5035727063" evidence="12">
    <location>
        <begin position="20"/>
        <end position="698"/>
    </location>
</feature>
<evidence type="ECO:0000256" key="8">
    <source>
        <dbReference type="ARBA" id="ARBA00023136"/>
    </source>
</evidence>
<evidence type="ECO:0000256" key="1">
    <source>
        <dbReference type="ARBA" id="ARBA00004479"/>
    </source>
</evidence>
<name>A0A8S3PUM2_MYTED</name>
<evidence type="ECO:0000256" key="2">
    <source>
        <dbReference type="ARBA" id="ARBA00009634"/>
    </source>
</evidence>
<dbReference type="SMART" id="SM00255">
    <property type="entry name" value="TIR"/>
    <property type="match status" value="1"/>
</dbReference>
<comment type="caution">
    <text evidence="14">The sequence shown here is derived from an EMBL/GenBank/DDBJ whole genome shotgun (WGS) entry which is preliminary data.</text>
</comment>
<dbReference type="GO" id="GO:0007165">
    <property type="term" value="P:signal transduction"/>
    <property type="evidence" value="ECO:0007669"/>
    <property type="project" value="InterPro"/>
</dbReference>
<dbReference type="Gene3D" id="3.80.10.10">
    <property type="entry name" value="Ribonuclease Inhibitor"/>
    <property type="match status" value="2"/>
</dbReference>
<evidence type="ECO:0000256" key="7">
    <source>
        <dbReference type="ARBA" id="ARBA00022989"/>
    </source>
</evidence>
<comment type="subcellular location">
    <subcellularLocation>
        <location evidence="1">Membrane</location>
        <topology evidence="1">Single-pass type I membrane protein</topology>
    </subcellularLocation>
</comment>
<proteinExistence type="inferred from homology"/>
<evidence type="ECO:0000313" key="14">
    <source>
        <dbReference type="EMBL" id="CAG2186372.1"/>
    </source>
</evidence>
<evidence type="ECO:0000256" key="9">
    <source>
        <dbReference type="ARBA" id="ARBA00023170"/>
    </source>
</evidence>
<keyword evidence="7 11" id="KW-1133">Transmembrane helix</keyword>
<evidence type="ECO:0000256" key="10">
    <source>
        <dbReference type="ARBA" id="ARBA00023180"/>
    </source>
</evidence>
<evidence type="ECO:0000313" key="15">
    <source>
        <dbReference type="Proteomes" id="UP000683360"/>
    </source>
</evidence>
<sequence>MAIIDICLLLFAVIHVARQNETDCPVLFCKCTNYDAICSGKYLTYIPRFPRNIQKVTFLNGNIGTLSKGRTENLTFNTIYVLRFINNSIIRLEPDTFSTFMTIKSLTISSEPSLRPTNVRNALNNMKTANLKSLNISDNDWGFLPDDMFQGMKTNRIENINLNRNNLHLLNFTWFSSMPHLKNLRVSFNKISTFTQKSISSLIKLNLDSNDITKFPKFCINHGNNSAFPNLNYLSLSGNKIVNVGAFRCFPRLQILKIGDNSIGRIHYNTFTELKELTNLSLQAIGKPLKQIEDGAFNLPLLQMLSLRDCHFHFESLSPSAQSSMLSSCKDLRVLDLCGNYLDSTILPRIISQLQQLRYLNLEDTKLGFLPSNVFPELPVIETLIMRLNRIYGWDRNVFTHVTSLQYLDLRHNLIKIVNESSFPTALLANLKQISLATNQFACTCDQIWFVSWLRQTNITLLEYPKAYYCTTPDNYNGILLKDYKPSVLWCSPIFIIVISISALVFLLISTMIIFLKCYTNIKNLLYLLKVKQFRRQGYIPIVNSNDYEYHAFVVYCDENRIWVHDDFVKKLENEQGFKFCIHHRDFDVGESVSGNVDKFLKKSWKVVVIISNAFAKNEWCQWEVDIIQERRRRQGKNALLLVMLENVTSKNMTSPLHTLLDSTPHLRYKKGIGENLFWSAVIADLRKAVGQPPISEL</sequence>
<evidence type="ECO:0000256" key="3">
    <source>
        <dbReference type="ARBA" id="ARBA00022614"/>
    </source>
</evidence>
<reference evidence="14" key="1">
    <citation type="submission" date="2021-03" db="EMBL/GenBank/DDBJ databases">
        <authorList>
            <person name="Bekaert M."/>
        </authorList>
    </citation>
    <scope>NUCLEOTIDE SEQUENCE</scope>
</reference>
<dbReference type="SMART" id="SM00082">
    <property type="entry name" value="LRRCT"/>
    <property type="match status" value="1"/>
</dbReference>
<dbReference type="GO" id="GO:0038023">
    <property type="term" value="F:signaling receptor activity"/>
    <property type="evidence" value="ECO:0007669"/>
    <property type="project" value="TreeGrafter"/>
</dbReference>
<dbReference type="PROSITE" id="PS51450">
    <property type="entry name" value="LRR"/>
    <property type="match status" value="1"/>
</dbReference>
<comment type="similarity">
    <text evidence="2">Belongs to the Toll-like receptor family.</text>
</comment>
<evidence type="ECO:0000256" key="4">
    <source>
        <dbReference type="ARBA" id="ARBA00022692"/>
    </source>
</evidence>
<dbReference type="Pfam" id="PF13855">
    <property type="entry name" value="LRR_8"/>
    <property type="match status" value="3"/>
</dbReference>
<organism evidence="14 15">
    <name type="scientific">Mytilus edulis</name>
    <name type="common">Blue mussel</name>
    <dbReference type="NCBI Taxonomy" id="6550"/>
    <lineage>
        <taxon>Eukaryota</taxon>
        <taxon>Metazoa</taxon>
        <taxon>Spiralia</taxon>
        <taxon>Lophotrochozoa</taxon>
        <taxon>Mollusca</taxon>
        <taxon>Bivalvia</taxon>
        <taxon>Autobranchia</taxon>
        <taxon>Pteriomorphia</taxon>
        <taxon>Mytilida</taxon>
        <taxon>Mytiloidea</taxon>
        <taxon>Mytilidae</taxon>
        <taxon>Mytilinae</taxon>
        <taxon>Mytilus</taxon>
    </lineage>
</organism>
<dbReference type="InterPro" id="IPR032675">
    <property type="entry name" value="LRR_dom_sf"/>
</dbReference>
<dbReference type="InterPro" id="IPR003591">
    <property type="entry name" value="Leu-rich_rpt_typical-subtyp"/>
</dbReference>
<dbReference type="InterPro" id="IPR000483">
    <property type="entry name" value="Cys-rich_flank_reg_C"/>
</dbReference>
<evidence type="ECO:0000256" key="6">
    <source>
        <dbReference type="ARBA" id="ARBA00022737"/>
    </source>
</evidence>
<dbReference type="PANTHER" id="PTHR24365">
    <property type="entry name" value="TOLL-LIKE RECEPTOR"/>
    <property type="match status" value="1"/>
</dbReference>
<evidence type="ECO:0000259" key="13">
    <source>
        <dbReference type="PROSITE" id="PS50104"/>
    </source>
</evidence>
<dbReference type="PANTHER" id="PTHR24365:SF530">
    <property type="entry name" value="MSTPROX-RELATED"/>
    <property type="match status" value="1"/>
</dbReference>
<evidence type="ECO:0000256" key="12">
    <source>
        <dbReference type="SAM" id="SignalP"/>
    </source>
</evidence>
<dbReference type="SUPFAM" id="SSF52058">
    <property type="entry name" value="L domain-like"/>
    <property type="match status" value="2"/>
</dbReference>
<keyword evidence="4 11" id="KW-0812">Transmembrane</keyword>
<keyword evidence="6" id="KW-0677">Repeat</keyword>
<dbReference type="OrthoDB" id="6069546at2759"/>
<keyword evidence="9" id="KW-0675">Receptor</keyword>
<keyword evidence="10" id="KW-0325">Glycoprotein</keyword>